<dbReference type="PROSITE" id="PS50943">
    <property type="entry name" value="HTH_CROC1"/>
    <property type="match status" value="1"/>
</dbReference>
<evidence type="ECO:0000313" key="4">
    <source>
        <dbReference type="Proteomes" id="UP000029736"/>
    </source>
</evidence>
<organism evidence="3 4">
    <name type="scientific">Phaeodactylibacter xiamenensis</name>
    <dbReference type="NCBI Taxonomy" id="1524460"/>
    <lineage>
        <taxon>Bacteria</taxon>
        <taxon>Pseudomonadati</taxon>
        <taxon>Bacteroidota</taxon>
        <taxon>Saprospiria</taxon>
        <taxon>Saprospirales</taxon>
        <taxon>Haliscomenobacteraceae</taxon>
        <taxon>Phaeodactylibacter</taxon>
    </lineage>
</organism>
<dbReference type="OrthoDB" id="1493507at2"/>
<dbReference type="GO" id="GO:0003677">
    <property type="term" value="F:DNA binding"/>
    <property type="evidence" value="ECO:0007669"/>
    <property type="project" value="InterPro"/>
</dbReference>
<dbReference type="SUPFAM" id="SSF47413">
    <property type="entry name" value="lambda repressor-like DNA-binding domains"/>
    <property type="match status" value="1"/>
</dbReference>
<gene>
    <name evidence="3" type="ORF">IX84_01295</name>
</gene>
<dbReference type="CDD" id="cd00093">
    <property type="entry name" value="HTH_XRE"/>
    <property type="match status" value="1"/>
</dbReference>
<evidence type="ECO:0000259" key="2">
    <source>
        <dbReference type="PROSITE" id="PS50943"/>
    </source>
</evidence>
<feature type="region of interest" description="Disordered" evidence="1">
    <location>
        <begin position="162"/>
        <end position="184"/>
    </location>
</feature>
<proteinExistence type="predicted"/>
<name>A0A098SFG7_9BACT</name>
<protein>
    <recommendedName>
        <fullName evidence="2">HTH cro/C1-type domain-containing protein</fullName>
    </recommendedName>
</protein>
<evidence type="ECO:0000256" key="1">
    <source>
        <dbReference type="SAM" id="MobiDB-lite"/>
    </source>
</evidence>
<dbReference type="Proteomes" id="UP000029736">
    <property type="component" value="Unassembled WGS sequence"/>
</dbReference>
<dbReference type="InterPro" id="IPR001387">
    <property type="entry name" value="Cro/C1-type_HTH"/>
</dbReference>
<evidence type="ECO:0000313" key="3">
    <source>
        <dbReference type="EMBL" id="KGE89697.1"/>
    </source>
</evidence>
<reference evidence="3 4" key="1">
    <citation type="journal article" date="2014" name="Int. J. Syst. Evol. Microbiol.">
        <title>Phaeodactylibacter xiamenensis gen. nov., sp. nov., a member of the family Saprospiraceae isolated from the marine alga Phaeodactylum tricornutum.</title>
        <authorList>
            <person name="Chen Z.Jr."/>
            <person name="Lei X."/>
            <person name="Lai Q."/>
            <person name="Li Y."/>
            <person name="Zhang B."/>
            <person name="Zhang J."/>
            <person name="Zhang H."/>
            <person name="Yang L."/>
            <person name="Zheng W."/>
            <person name="Tian Y."/>
            <person name="Yu Z."/>
            <person name="Xu H.Jr."/>
            <person name="Zheng T."/>
        </authorList>
    </citation>
    <scope>NUCLEOTIDE SEQUENCE [LARGE SCALE GENOMIC DNA]</scope>
    <source>
        <strain evidence="3 4">KD52</strain>
    </source>
</reference>
<dbReference type="InterPro" id="IPR010982">
    <property type="entry name" value="Lambda_DNA-bd_dom_sf"/>
</dbReference>
<accession>A0A098SFG7</accession>
<feature type="domain" description="HTH cro/C1-type" evidence="2">
    <location>
        <begin position="94"/>
        <end position="137"/>
    </location>
</feature>
<dbReference type="EMBL" id="JPOS01000003">
    <property type="protein sequence ID" value="KGE89697.1"/>
    <property type="molecule type" value="Genomic_DNA"/>
</dbReference>
<dbReference type="Gene3D" id="1.10.260.40">
    <property type="entry name" value="lambda repressor-like DNA-binding domains"/>
    <property type="match status" value="1"/>
</dbReference>
<dbReference type="Pfam" id="PF01381">
    <property type="entry name" value="HTH_3"/>
    <property type="match status" value="1"/>
</dbReference>
<keyword evidence="4" id="KW-1185">Reference proteome</keyword>
<comment type="caution">
    <text evidence="3">The sequence shown here is derived from an EMBL/GenBank/DDBJ whole genome shotgun (WGS) entry which is preliminary data.</text>
</comment>
<feature type="compositionally biased region" description="Basic and acidic residues" evidence="1">
    <location>
        <begin position="162"/>
        <end position="175"/>
    </location>
</feature>
<sequence>MEDKQKEYYKSLYEKLLSEYTKEELAEAFVFPPDLNAEEEEEAERQLKEDRLKRLANRTPEERVLSGILRIKYQMKEYIDQAQFDQNKTTIYFLKEYLKATDKKQQELAADIGLHVARLSRILNGKERLSLSIAYRLEAHSGDLIPAIMWWKVVQKEVEQEIRTDEEKRKEEQKKVVNVGYQRA</sequence>
<dbReference type="AlphaFoldDB" id="A0A098SFG7"/>
<dbReference type="RefSeq" id="WP_044215871.1">
    <property type="nucleotide sequence ID" value="NZ_JBKAGJ010000005.1"/>
</dbReference>